<feature type="domain" description="Prolyl 4-hydroxylase alpha subunit" evidence="5">
    <location>
        <begin position="14"/>
        <end position="209"/>
    </location>
</feature>
<organism evidence="6 7">
    <name type="scientific">Candidatus Methylobacter oryzae</name>
    <dbReference type="NCBI Taxonomy" id="2497749"/>
    <lineage>
        <taxon>Bacteria</taxon>
        <taxon>Pseudomonadati</taxon>
        <taxon>Pseudomonadota</taxon>
        <taxon>Gammaproteobacteria</taxon>
        <taxon>Methylococcales</taxon>
        <taxon>Methylococcaceae</taxon>
        <taxon>Methylobacter</taxon>
    </lineage>
</organism>
<dbReference type="EMBL" id="RYFG02000018">
    <property type="protein sequence ID" value="TRX01762.1"/>
    <property type="molecule type" value="Genomic_DNA"/>
</dbReference>
<dbReference type="InterPro" id="IPR051559">
    <property type="entry name" value="HIF_prolyl_hydroxylases"/>
</dbReference>
<dbReference type="PANTHER" id="PTHR12907">
    <property type="entry name" value="EGL NINE HOMOLOG-RELATED"/>
    <property type="match status" value="1"/>
</dbReference>
<dbReference type="SMART" id="SM00702">
    <property type="entry name" value="P4Hc"/>
    <property type="match status" value="1"/>
</dbReference>
<evidence type="ECO:0000256" key="3">
    <source>
        <dbReference type="ARBA" id="ARBA00022964"/>
    </source>
</evidence>
<keyword evidence="4" id="KW-0560">Oxidoreductase</keyword>
<sequence>MNITTSFAASTRPFPYHVVPNFLGNDWVERLLAYAVEHQSSFVASGLGYRANARLDPSVRISSTLRNFGALRAELESLFRAAMPQAVSELRLSPFELSTCEIELVAHGDGAFFKRHIDTITQADDPDIKNHRVLTGVYYFHSVPKCFSGGQLRMHALVPQEQGGGFIDIEPERDQLVLFPAWAPHEVLPVSCPSQAFEHARFAINCWYRRPRP</sequence>
<keyword evidence="3" id="KW-0223">Dioxygenase</keyword>
<evidence type="ECO:0000256" key="4">
    <source>
        <dbReference type="ARBA" id="ARBA00023002"/>
    </source>
</evidence>
<protein>
    <submittedName>
        <fullName evidence="6">2OG-Fe(II) oxygenase</fullName>
    </submittedName>
</protein>
<reference evidence="6 7" key="1">
    <citation type="journal article" date="2019" name="Antonie Van Leeuwenhoek">
        <title>Description of 'Ca. Methylobacter oryzae' KRF1, a novel species from the environmentally important Methylobacter clade 2.</title>
        <authorList>
            <person name="Khatri K."/>
            <person name="Mohite J.A."/>
            <person name="Pandit P.S."/>
            <person name="Bahulikar R."/>
            <person name="Rahalkar M.C."/>
        </authorList>
    </citation>
    <scope>NUCLEOTIDE SEQUENCE [LARGE SCALE GENOMIC DNA]</scope>
    <source>
        <strain evidence="6 7">KRF1</strain>
    </source>
</reference>
<name>A0ABY3CGH2_9GAMM</name>
<evidence type="ECO:0000313" key="7">
    <source>
        <dbReference type="Proteomes" id="UP000733744"/>
    </source>
</evidence>
<keyword evidence="7" id="KW-1185">Reference proteome</keyword>
<dbReference type="Pfam" id="PF13640">
    <property type="entry name" value="2OG-FeII_Oxy_3"/>
    <property type="match status" value="1"/>
</dbReference>
<dbReference type="PANTHER" id="PTHR12907:SF26">
    <property type="entry name" value="HIF PROLYL HYDROXYLASE, ISOFORM C"/>
    <property type="match status" value="1"/>
</dbReference>
<dbReference type="RefSeq" id="WP_127028979.1">
    <property type="nucleotide sequence ID" value="NZ_RYFG02000018.1"/>
</dbReference>
<evidence type="ECO:0000256" key="2">
    <source>
        <dbReference type="ARBA" id="ARBA00022896"/>
    </source>
</evidence>
<evidence type="ECO:0000313" key="6">
    <source>
        <dbReference type="EMBL" id="TRX01762.1"/>
    </source>
</evidence>
<accession>A0ABY3CGH2</accession>
<dbReference type="Gene3D" id="2.60.120.620">
    <property type="entry name" value="q2cbj1_9rhob like domain"/>
    <property type="match status" value="1"/>
</dbReference>
<keyword evidence="2" id="KW-0847">Vitamin C</keyword>
<comment type="cofactor">
    <cofactor evidence="1">
        <name>L-ascorbate</name>
        <dbReference type="ChEBI" id="CHEBI:38290"/>
    </cofactor>
</comment>
<comment type="caution">
    <text evidence="6">The sequence shown here is derived from an EMBL/GenBank/DDBJ whole genome shotgun (WGS) entry which is preliminary data.</text>
</comment>
<evidence type="ECO:0000256" key="1">
    <source>
        <dbReference type="ARBA" id="ARBA00001961"/>
    </source>
</evidence>
<dbReference type="InterPro" id="IPR006620">
    <property type="entry name" value="Pro_4_hyd_alph"/>
</dbReference>
<proteinExistence type="predicted"/>
<dbReference type="Proteomes" id="UP000733744">
    <property type="component" value="Unassembled WGS sequence"/>
</dbReference>
<evidence type="ECO:0000259" key="5">
    <source>
        <dbReference type="SMART" id="SM00702"/>
    </source>
</evidence>
<dbReference type="InterPro" id="IPR044862">
    <property type="entry name" value="Pro_4_hyd_alph_FE2OG_OXY"/>
</dbReference>
<gene>
    <name evidence="6" type="ORF">EKO24_003240</name>
</gene>